<dbReference type="Gene3D" id="2.115.10.20">
    <property type="entry name" value="Glycosyl hydrolase domain, family 43"/>
    <property type="match status" value="1"/>
</dbReference>
<dbReference type="KEGG" id="bcom:BAUCODRAFT_79671"/>
<dbReference type="InterPro" id="IPR051795">
    <property type="entry name" value="Glycosyl_Hydrlase_43"/>
</dbReference>
<evidence type="ECO:0000256" key="6">
    <source>
        <dbReference type="RuleBase" id="RU361187"/>
    </source>
</evidence>
<evidence type="ECO:0000313" key="7">
    <source>
        <dbReference type="EMBL" id="EMC91620.1"/>
    </source>
</evidence>
<keyword evidence="3 6" id="KW-0326">Glycosidase</keyword>
<dbReference type="PANTHER" id="PTHR42812">
    <property type="entry name" value="BETA-XYLOSIDASE"/>
    <property type="match status" value="1"/>
</dbReference>
<organism evidence="7 8">
    <name type="scientific">Baudoinia panamericana (strain UAMH 10762)</name>
    <name type="common">Angels' share fungus</name>
    <name type="synonym">Baudoinia compniacensis (strain UAMH 10762)</name>
    <dbReference type="NCBI Taxonomy" id="717646"/>
    <lineage>
        <taxon>Eukaryota</taxon>
        <taxon>Fungi</taxon>
        <taxon>Dikarya</taxon>
        <taxon>Ascomycota</taxon>
        <taxon>Pezizomycotina</taxon>
        <taxon>Dothideomycetes</taxon>
        <taxon>Dothideomycetidae</taxon>
        <taxon>Mycosphaerellales</taxon>
        <taxon>Teratosphaeriaceae</taxon>
        <taxon>Baudoinia</taxon>
    </lineage>
</organism>
<dbReference type="SUPFAM" id="SSF75005">
    <property type="entry name" value="Arabinanase/levansucrase/invertase"/>
    <property type="match status" value="1"/>
</dbReference>
<gene>
    <name evidence="7" type="ORF">BAUCODRAFT_79671</name>
</gene>
<protein>
    <submittedName>
        <fullName evidence="7">Glycoside hydrolase family 43 protein</fullName>
    </submittedName>
</protein>
<name>M2MZ71_BAUPA</name>
<evidence type="ECO:0000256" key="3">
    <source>
        <dbReference type="ARBA" id="ARBA00023295"/>
    </source>
</evidence>
<evidence type="ECO:0000256" key="5">
    <source>
        <dbReference type="PIRSR" id="PIRSR606710-2"/>
    </source>
</evidence>
<feature type="active site" description="Proton acceptor" evidence="4">
    <location>
        <position position="8"/>
    </location>
</feature>
<dbReference type="OMA" id="LFHANCP"/>
<proteinExistence type="inferred from homology"/>
<keyword evidence="2 6" id="KW-0378">Hydrolase</keyword>
<sequence>MGGANFPDPSVIRVADGWHAFSTNAVVNGKLVHVQNGYTPDYNTWTLRSGVDAMPDLAPWVYAGSPRVWAPDVIQLPDGSFLMYYTAAYKKMSNLHCLGWAKSRYVDGPYIDTSATPWICPTAQGGAIDPAGYLNSDGTRWVVYKIDGNASGHGGSCGNTVAPIVQTPIMLQQVNAADGHTLIGDPIQLITNGPADGPYVEAPSLSYLGGKYVLFFSSQCYQTPQYDVSYATAPSITGPYTKYGPLLVTGSNGMTAPGGLDLAINGNHAIWHANYGSGRAAFTGFVALSGNIVTASTFS</sequence>
<dbReference type="EMBL" id="KB445563">
    <property type="protein sequence ID" value="EMC91620.1"/>
    <property type="molecule type" value="Genomic_DNA"/>
</dbReference>
<dbReference type="eggNOG" id="ENOG502S9PF">
    <property type="taxonomic scope" value="Eukaryota"/>
</dbReference>
<dbReference type="PANTHER" id="PTHR42812:SF5">
    <property type="entry name" value="ENDO-ARABINASE"/>
    <property type="match status" value="1"/>
</dbReference>
<dbReference type="GO" id="GO:0004553">
    <property type="term" value="F:hydrolase activity, hydrolyzing O-glycosyl compounds"/>
    <property type="evidence" value="ECO:0007669"/>
    <property type="project" value="InterPro"/>
</dbReference>
<dbReference type="InterPro" id="IPR006710">
    <property type="entry name" value="Glyco_hydro_43"/>
</dbReference>
<dbReference type="Proteomes" id="UP000011761">
    <property type="component" value="Unassembled WGS sequence"/>
</dbReference>
<dbReference type="GO" id="GO:0005975">
    <property type="term" value="P:carbohydrate metabolic process"/>
    <property type="evidence" value="ECO:0007669"/>
    <property type="project" value="InterPro"/>
</dbReference>
<evidence type="ECO:0000256" key="2">
    <source>
        <dbReference type="ARBA" id="ARBA00022801"/>
    </source>
</evidence>
<evidence type="ECO:0000313" key="8">
    <source>
        <dbReference type="Proteomes" id="UP000011761"/>
    </source>
</evidence>
<comment type="similarity">
    <text evidence="1 6">Belongs to the glycosyl hydrolase 43 family.</text>
</comment>
<feature type="site" description="Important for catalytic activity, responsible for pKa modulation of the active site Glu and correct orientation of both the proton donor and substrate" evidence="5">
    <location>
        <position position="129"/>
    </location>
</feature>
<dbReference type="HOGENOM" id="CLU_009397_8_0_1"/>
<dbReference type="InterPro" id="IPR023296">
    <property type="entry name" value="Glyco_hydro_beta-prop_sf"/>
</dbReference>
<dbReference type="GeneID" id="19117276"/>
<accession>M2MZ71</accession>
<reference evidence="7 8" key="1">
    <citation type="journal article" date="2012" name="PLoS Pathog.">
        <title>Diverse lifestyles and strategies of plant pathogenesis encoded in the genomes of eighteen Dothideomycetes fungi.</title>
        <authorList>
            <person name="Ohm R.A."/>
            <person name="Feau N."/>
            <person name="Henrissat B."/>
            <person name="Schoch C.L."/>
            <person name="Horwitz B.A."/>
            <person name="Barry K.W."/>
            <person name="Condon B.J."/>
            <person name="Copeland A.C."/>
            <person name="Dhillon B."/>
            <person name="Glaser F."/>
            <person name="Hesse C.N."/>
            <person name="Kosti I."/>
            <person name="LaButti K."/>
            <person name="Lindquist E.A."/>
            <person name="Lucas S."/>
            <person name="Salamov A.A."/>
            <person name="Bradshaw R.E."/>
            <person name="Ciuffetti L."/>
            <person name="Hamelin R.C."/>
            <person name="Kema G.H.J."/>
            <person name="Lawrence C."/>
            <person name="Scott J.A."/>
            <person name="Spatafora J.W."/>
            <person name="Turgeon B.G."/>
            <person name="de Wit P.J.G.M."/>
            <person name="Zhong S."/>
            <person name="Goodwin S.B."/>
            <person name="Grigoriev I.V."/>
        </authorList>
    </citation>
    <scope>NUCLEOTIDE SEQUENCE [LARGE SCALE GENOMIC DNA]</scope>
    <source>
        <strain evidence="7 8">UAMH 10762</strain>
    </source>
</reference>
<evidence type="ECO:0000256" key="4">
    <source>
        <dbReference type="PIRSR" id="PIRSR606710-1"/>
    </source>
</evidence>
<evidence type="ECO:0000256" key="1">
    <source>
        <dbReference type="ARBA" id="ARBA00009865"/>
    </source>
</evidence>
<dbReference type="RefSeq" id="XP_007681068.1">
    <property type="nucleotide sequence ID" value="XM_007682878.1"/>
</dbReference>
<dbReference type="CDD" id="cd08999">
    <property type="entry name" value="GH43_ABN-like"/>
    <property type="match status" value="1"/>
</dbReference>
<dbReference type="OrthoDB" id="3879658at2759"/>
<dbReference type="Pfam" id="PF04616">
    <property type="entry name" value="Glyco_hydro_43"/>
    <property type="match status" value="1"/>
</dbReference>
<feature type="active site" description="Proton donor" evidence="4">
    <location>
        <position position="201"/>
    </location>
</feature>
<dbReference type="AlphaFoldDB" id="M2MZ71"/>
<keyword evidence="8" id="KW-1185">Reference proteome</keyword>